<reference evidence="1" key="2">
    <citation type="journal article" date="2015" name="Data Brief">
        <title>Shoot transcriptome of the giant reed, Arundo donax.</title>
        <authorList>
            <person name="Barrero R.A."/>
            <person name="Guerrero F.D."/>
            <person name="Moolhuijzen P."/>
            <person name="Goolsby J.A."/>
            <person name="Tidwell J."/>
            <person name="Bellgard S.E."/>
            <person name="Bellgard M.I."/>
        </authorList>
    </citation>
    <scope>NUCLEOTIDE SEQUENCE</scope>
    <source>
        <tissue evidence="1">Shoot tissue taken approximately 20 cm above the soil surface</tissue>
    </source>
</reference>
<dbReference type="AlphaFoldDB" id="A0A0A9GW93"/>
<dbReference type="EMBL" id="GBRH01168636">
    <property type="protein sequence ID" value="JAE29260.1"/>
    <property type="molecule type" value="Transcribed_RNA"/>
</dbReference>
<sequence>MFSCVGTVNEIEAITDMFYSTAGATSGTLGELARTIQEEQECLEEATRLAGIVTGLQMQEVSLRANLIQANQRQLDLGLGRGVIQTLATSGWCF</sequence>
<name>A0A0A9GW93_ARUDO</name>
<organism evidence="1">
    <name type="scientific">Arundo donax</name>
    <name type="common">Giant reed</name>
    <name type="synonym">Donax arundinaceus</name>
    <dbReference type="NCBI Taxonomy" id="35708"/>
    <lineage>
        <taxon>Eukaryota</taxon>
        <taxon>Viridiplantae</taxon>
        <taxon>Streptophyta</taxon>
        <taxon>Embryophyta</taxon>
        <taxon>Tracheophyta</taxon>
        <taxon>Spermatophyta</taxon>
        <taxon>Magnoliopsida</taxon>
        <taxon>Liliopsida</taxon>
        <taxon>Poales</taxon>
        <taxon>Poaceae</taxon>
        <taxon>PACMAD clade</taxon>
        <taxon>Arundinoideae</taxon>
        <taxon>Arundineae</taxon>
        <taxon>Arundo</taxon>
    </lineage>
</organism>
<accession>A0A0A9GW93</accession>
<proteinExistence type="predicted"/>
<protein>
    <submittedName>
        <fullName evidence="1">Uncharacterized protein</fullName>
    </submittedName>
</protein>
<evidence type="ECO:0000313" key="1">
    <source>
        <dbReference type="EMBL" id="JAE29260.1"/>
    </source>
</evidence>
<reference evidence="1" key="1">
    <citation type="submission" date="2014-09" db="EMBL/GenBank/DDBJ databases">
        <authorList>
            <person name="Magalhaes I.L.F."/>
            <person name="Oliveira U."/>
            <person name="Santos F.R."/>
            <person name="Vidigal T.H.D.A."/>
            <person name="Brescovit A.D."/>
            <person name="Santos A.J."/>
        </authorList>
    </citation>
    <scope>NUCLEOTIDE SEQUENCE</scope>
    <source>
        <tissue evidence="1">Shoot tissue taken approximately 20 cm above the soil surface</tissue>
    </source>
</reference>
<dbReference type="InterPro" id="IPR007573">
    <property type="entry name" value="QWRF"/>
</dbReference>
<dbReference type="Pfam" id="PF04484">
    <property type="entry name" value="QWRF"/>
    <property type="match status" value="1"/>
</dbReference>